<dbReference type="Pfam" id="PF01648">
    <property type="entry name" value="ACPS"/>
    <property type="match status" value="1"/>
</dbReference>
<proteinExistence type="inferred from homology"/>
<keyword evidence="5" id="KW-1185">Reference proteome</keyword>
<evidence type="ECO:0000256" key="1">
    <source>
        <dbReference type="ARBA" id="ARBA00010990"/>
    </source>
</evidence>
<dbReference type="PANTHER" id="PTHR12215">
    <property type="entry name" value="PHOSPHOPANTETHEINE TRANSFERASE"/>
    <property type="match status" value="1"/>
</dbReference>
<dbReference type="PANTHER" id="PTHR12215:SF10">
    <property type="entry name" value="L-AMINOADIPATE-SEMIALDEHYDE DEHYDROGENASE-PHOSPHOPANTETHEINYL TRANSFERASE"/>
    <property type="match status" value="1"/>
</dbReference>
<evidence type="ECO:0000313" key="5">
    <source>
        <dbReference type="Proteomes" id="UP001431429"/>
    </source>
</evidence>
<dbReference type="EMBL" id="JAMQAW010000029">
    <property type="protein sequence ID" value="MCM2391244.1"/>
    <property type="molecule type" value="Genomic_DNA"/>
</dbReference>
<protein>
    <submittedName>
        <fullName evidence="4">4'-phosphopantetheinyl transferase superfamily protein</fullName>
    </submittedName>
</protein>
<dbReference type="InterPro" id="IPR037143">
    <property type="entry name" value="4-PPantetheinyl_Trfase_dom_sf"/>
</dbReference>
<dbReference type="Proteomes" id="UP001431429">
    <property type="component" value="Unassembled WGS sequence"/>
</dbReference>
<keyword evidence="2 4" id="KW-0808">Transferase</keyword>
<gene>
    <name evidence="4" type="ORF">NBG84_23625</name>
</gene>
<dbReference type="InterPro" id="IPR050559">
    <property type="entry name" value="P-Pant_transferase_sf"/>
</dbReference>
<evidence type="ECO:0000256" key="2">
    <source>
        <dbReference type="ARBA" id="ARBA00022679"/>
    </source>
</evidence>
<comment type="caution">
    <text evidence="4">The sequence shown here is derived from an EMBL/GenBank/DDBJ whole genome shotgun (WGS) entry which is preliminary data.</text>
</comment>
<comment type="similarity">
    <text evidence="1">Belongs to the P-Pant transferase superfamily. Gsp/Sfp/HetI/AcpT family.</text>
</comment>
<dbReference type="RefSeq" id="WP_250921566.1">
    <property type="nucleotide sequence ID" value="NZ_JAMQAW010000029.1"/>
</dbReference>
<name>A0ABT0US16_9ACTN</name>
<reference evidence="4" key="1">
    <citation type="submission" date="2022-06" db="EMBL/GenBank/DDBJ databases">
        <title>Genome public.</title>
        <authorList>
            <person name="Sun Q."/>
        </authorList>
    </citation>
    <scope>NUCLEOTIDE SEQUENCE</scope>
    <source>
        <strain evidence="4">CWNU-1</strain>
    </source>
</reference>
<dbReference type="InterPro" id="IPR008278">
    <property type="entry name" value="4-PPantetheinyl_Trfase_dom"/>
</dbReference>
<evidence type="ECO:0000259" key="3">
    <source>
        <dbReference type="Pfam" id="PF01648"/>
    </source>
</evidence>
<accession>A0ABT0US16</accession>
<dbReference type="SUPFAM" id="SSF56214">
    <property type="entry name" value="4'-phosphopantetheinyl transferase"/>
    <property type="match status" value="2"/>
</dbReference>
<dbReference type="GO" id="GO:0016740">
    <property type="term" value="F:transferase activity"/>
    <property type="evidence" value="ECO:0007669"/>
    <property type="project" value="UniProtKB-KW"/>
</dbReference>
<feature type="domain" description="4'-phosphopantetheinyl transferase" evidence="3">
    <location>
        <begin position="125"/>
        <end position="186"/>
    </location>
</feature>
<dbReference type="Gene3D" id="3.90.470.20">
    <property type="entry name" value="4'-phosphopantetheinyl transferase domain"/>
    <property type="match status" value="1"/>
</dbReference>
<organism evidence="4 5">
    <name type="scientific">Streptomyces albipurpureus</name>
    <dbReference type="NCBI Taxonomy" id="2897419"/>
    <lineage>
        <taxon>Bacteria</taxon>
        <taxon>Bacillati</taxon>
        <taxon>Actinomycetota</taxon>
        <taxon>Actinomycetes</taxon>
        <taxon>Kitasatosporales</taxon>
        <taxon>Streptomycetaceae</taxon>
        <taxon>Streptomyces</taxon>
    </lineage>
</organism>
<evidence type="ECO:0000313" key="4">
    <source>
        <dbReference type="EMBL" id="MCM2391244.1"/>
    </source>
</evidence>
<sequence length="242" mass="25577">MATEAPISGGQRTPPPGVEVLWIARVGEHAADAMAHRDLLDAEESARLDGFVRPGDRDAYAVGHVALRRLLGDRLGRAPEAVVLGRNPCTSCGDPHGRPIVPGDPVHFSLSHTRGMVLIALASAPVGVDVEVLPRPETVADITPQLHPTERLELAELPAEGRSLAFARCWTRKESVLKARGVGLNEELSRTYVGAGPQPAVDPVWLLADVPVDPGFAAAVAVRRVPMPPADPLADSVGDIGE</sequence>